<evidence type="ECO:0000313" key="2">
    <source>
        <dbReference type="Proteomes" id="UP001243623"/>
    </source>
</evidence>
<name>A0A9Y2ESR7_9FIRM</name>
<dbReference type="AlphaFoldDB" id="A0A9Y2ESR7"/>
<reference evidence="1" key="1">
    <citation type="submission" date="2023-03" db="EMBL/GenBank/DDBJ databases">
        <title>Selenobaculum gbiensis gen. nov. sp. nov., a new bacterium isolated from the gut microbiota of IBD patient.</title>
        <authorList>
            <person name="Yeo S."/>
            <person name="Park H."/>
            <person name="Huh C.S."/>
        </authorList>
    </citation>
    <scope>NUCLEOTIDE SEQUENCE</scope>
    <source>
        <strain evidence="1">ICN-92133</strain>
    </source>
</reference>
<dbReference type="NCBIfam" id="TIGR01909">
    <property type="entry name" value="C_GCAxxG_C_C"/>
    <property type="match status" value="1"/>
</dbReference>
<organism evidence="1 2">
    <name type="scientific">Selenobaculum gibii</name>
    <dbReference type="NCBI Taxonomy" id="3054208"/>
    <lineage>
        <taxon>Bacteria</taxon>
        <taxon>Bacillati</taxon>
        <taxon>Bacillota</taxon>
        <taxon>Negativicutes</taxon>
        <taxon>Selenomonadales</taxon>
        <taxon>Selenomonadaceae</taxon>
        <taxon>Selenobaculum</taxon>
    </lineage>
</organism>
<proteinExistence type="predicted"/>
<protein>
    <submittedName>
        <fullName evidence="1">C-GCAxxG-C-C family (Seleno)protein</fullName>
    </submittedName>
</protein>
<dbReference type="SUPFAM" id="SSF48695">
    <property type="entry name" value="Multiheme cytochromes"/>
    <property type="match status" value="1"/>
</dbReference>
<dbReference type="InterPro" id="IPR010181">
    <property type="entry name" value="CGCAxxGCC_motif"/>
</dbReference>
<dbReference type="RefSeq" id="WP_147666571.1">
    <property type="nucleotide sequence ID" value="NZ_CP120678.1"/>
</dbReference>
<sequence length="143" mass="15648">MLAELIESGFGNSEDLNCAEKILYGANQAYQLGLNKDALKLSAGFGGGMGIGDTCGALAASVMVLSLLFVKERAHESSKIKELTQKLFSNYRDEMGDINCTPLKAKHCHPEKKCYSVIFKAAQLLDKIILEHKNEIIKEKVAI</sequence>
<gene>
    <name evidence="1" type="ORF">P3F81_02660</name>
</gene>
<dbReference type="Proteomes" id="UP001243623">
    <property type="component" value="Chromosome"/>
</dbReference>
<evidence type="ECO:0000313" key="1">
    <source>
        <dbReference type="EMBL" id="WIW71253.1"/>
    </source>
</evidence>
<dbReference type="EMBL" id="CP120678">
    <property type="protein sequence ID" value="WIW71253.1"/>
    <property type="molecule type" value="Genomic_DNA"/>
</dbReference>
<dbReference type="Pfam" id="PF09719">
    <property type="entry name" value="C_GCAxxG_C_C"/>
    <property type="match status" value="1"/>
</dbReference>
<keyword evidence="2" id="KW-1185">Reference proteome</keyword>
<dbReference type="InterPro" id="IPR036280">
    <property type="entry name" value="Multihaem_cyt_sf"/>
</dbReference>
<accession>A0A9Y2ESR7</accession>
<dbReference type="KEGG" id="sgbi:P3F81_02660"/>